<dbReference type="Gene3D" id="1.20.1220.20">
    <property type="entry name" value="Uncharcterised protein PF01724"/>
    <property type="match status" value="1"/>
</dbReference>
<dbReference type="OrthoDB" id="495351at2"/>
<name>A0A1Z3HHH0_9CYAN</name>
<accession>A0A1Z3HHH0</accession>
<reference evidence="1 2" key="1">
    <citation type="journal article" date="2016" name="Biochim. Biophys. Acta">
        <title>Characterization of red-shifted phycobilisomes isolated from the chlorophyll f-containing cyanobacterium Halomicronema hongdechloris.</title>
        <authorList>
            <person name="Li Y."/>
            <person name="Lin Y."/>
            <person name="Garvey C.J."/>
            <person name="Birch D."/>
            <person name="Corkery R.W."/>
            <person name="Loughlin P.C."/>
            <person name="Scheer H."/>
            <person name="Willows R.D."/>
            <person name="Chen M."/>
        </authorList>
    </citation>
    <scope>NUCLEOTIDE SEQUENCE [LARGE SCALE GENOMIC DNA]</scope>
    <source>
        <strain evidence="1 2">C2206</strain>
    </source>
</reference>
<dbReference type="EMBL" id="CP021983">
    <property type="protein sequence ID" value="ASC69762.1"/>
    <property type="molecule type" value="Genomic_DNA"/>
</dbReference>
<dbReference type="RefSeq" id="WP_088429083.1">
    <property type="nucleotide sequence ID" value="NZ_CP021983.2"/>
</dbReference>
<evidence type="ECO:0000313" key="1">
    <source>
        <dbReference type="EMBL" id="ASC69762.1"/>
    </source>
</evidence>
<organism evidence="1 2">
    <name type="scientific">Halomicronema hongdechloris C2206</name>
    <dbReference type="NCBI Taxonomy" id="1641165"/>
    <lineage>
        <taxon>Bacteria</taxon>
        <taxon>Bacillati</taxon>
        <taxon>Cyanobacteriota</taxon>
        <taxon>Cyanophyceae</taxon>
        <taxon>Nodosilineales</taxon>
        <taxon>Nodosilineaceae</taxon>
        <taxon>Halomicronema</taxon>
    </lineage>
</organism>
<protein>
    <recommendedName>
        <fullName evidence="3">DUF29 domain-containing protein</fullName>
    </recommendedName>
</protein>
<evidence type="ECO:0000313" key="2">
    <source>
        <dbReference type="Proteomes" id="UP000191901"/>
    </source>
</evidence>
<dbReference type="KEGG" id="hhg:XM38_006910"/>
<dbReference type="Proteomes" id="UP000191901">
    <property type="component" value="Chromosome"/>
</dbReference>
<dbReference type="AlphaFoldDB" id="A0A1Z3HHH0"/>
<sequence>MTQELMDLRRSLIEGRYEDALLLVDELESMGKQAILRNIESFLVRLLVHLIKNQVEQRLTHSWLVLISDSIVQISKLNLRDNKTSYYIKPDEWEPYLEDALAEAVLPASLETLEGKLKPKQLADRIDRSSVLAMAKRLLSLMYETPRRDLPARINTVLATLPGGAEWFETDDVV</sequence>
<dbReference type="PANTHER" id="PTHR34235:SF1">
    <property type="entry name" value="SLR0416 PROTEIN"/>
    <property type="match status" value="1"/>
</dbReference>
<keyword evidence="2" id="KW-1185">Reference proteome</keyword>
<evidence type="ECO:0008006" key="3">
    <source>
        <dbReference type="Google" id="ProtNLM"/>
    </source>
</evidence>
<dbReference type="Pfam" id="PF01724">
    <property type="entry name" value="DUF29"/>
    <property type="match status" value="1"/>
</dbReference>
<dbReference type="STRING" id="1641165.XM38_11145"/>
<proteinExistence type="predicted"/>
<dbReference type="PANTHER" id="PTHR34235">
    <property type="entry name" value="SLR1203 PROTEIN-RELATED"/>
    <property type="match status" value="1"/>
</dbReference>
<gene>
    <name evidence="1" type="ORF">XM38_006910</name>
</gene>
<dbReference type="InterPro" id="IPR002636">
    <property type="entry name" value="DUF29"/>
</dbReference>